<gene>
    <name evidence="8" type="ORF">Goklo_024352</name>
</gene>
<organism evidence="8 9">
    <name type="scientific">Gossypium klotzschianum</name>
    <dbReference type="NCBI Taxonomy" id="34286"/>
    <lineage>
        <taxon>Eukaryota</taxon>
        <taxon>Viridiplantae</taxon>
        <taxon>Streptophyta</taxon>
        <taxon>Embryophyta</taxon>
        <taxon>Tracheophyta</taxon>
        <taxon>Spermatophyta</taxon>
        <taxon>Magnoliopsida</taxon>
        <taxon>eudicotyledons</taxon>
        <taxon>Gunneridae</taxon>
        <taxon>Pentapetalae</taxon>
        <taxon>rosids</taxon>
        <taxon>malvids</taxon>
        <taxon>Malvales</taxon>
        <taxon>Malvaceae</taxon>
        <taxon>Malvoideae</taxon>
        <taxon>Gossypium</taxon>
    </lineage>
</organism>
<dbReference type="GO" id="GO:0009506">
    <property type="term" value="C:plasmodesma"/>
    <property type="evidence" value="ECO:0007669"/>
    <property type="project" value="TreeGrafter"/>
</dbReference>
<feature type="transmembrane region" description="Helical" evidence="6">
    <location>
        <begin position="157"/>
        <end position="178"/>
    </location>
</feature>
<dbReference type="EMBL" id="JABFAB010211977">
    <property type="protein sequence ID" value="MBA0669764.1"/>
    <property type="molecule type" value="Genomic_DNA"/>
</dbReference>
<evidence type="ECO:0000256" key="6">
    <source>
        <dbReference type="SAM" id="Phobius"/>
    </source>
</evidence>
<dbReference type="InterPro" id="IPR000719">
    <property type="entry name" value="Prot_kinase_dom"/>
</dbReference>
<keyword evidence="2" id="KW-0808">Transferase</keyword>
<keyword evidence="3" id="KW-0547">Nucleotide-binding</keyword>
<dbReference type="Gene3D" id="3.30.200.20">
    <property type="entry name" value="Phosphorylase Kinase, domain 1"/>
    <property type="match status" value="1"/>
</dbReference>
<keyword evidence="4" id="KW-0418">Kinase</keyword>
<dbReference type="AlphaFoldDB" id="A0A7J8W535"/>
<dbReference type="GO" id="GO:0005524">
    <property type="term" value="F:ATP binding"/>
    <property type="evidence" value="ECO:0007669"/>
    <property type="project" value="UniProtKB-KW"/>
</dbReference>
<name>A0A7J8W535_9ROSI</name>
<evidence type="ECO:0000256" key="5">
    <source>
        <dbReference type="ARBA" id="ARBA00022840"/>
    </source>
</evidence>
<dbReference type="GO" id="GO:0004674">
    <property type="term" value="F:protein serine/threonine kinase activity"/>
    <property type="evidence" value="ECO:0007669"/>
    <property type="project" value="UniProtKB-KW"/>
</dbReference>
<keyword evidence="5" id="KW-0067">ATP-binding</keyword>
<keyword evidence="6" id="KW-0472">Membrane</keyword>
<evidence type="ECO:0000256" key="4">
    <source>
        <dbReference type="ARBA" id="ARBA00022777"/>
    </source>
</evidence>
<dbReference type="SUPFAM" id="SSF56112">
    <property type="entry name" value="Protein kinase-like (PK-like)"/>
    <property type="match status" value="1"/>
</dbReference>
<dbReference type="FunFam" id="3.30.200.20:FF:000039">
    <property type="entry name" value="receptor-like protein kinase FERONIA"/>
    <property type="match status" value="1"/>
</dbReference>
<dbReference type="PROSITE" id="PS50011">
    <property type="entry name" value="PROTEIN_KINASE_DOM"/>
    <property type="match status" value="1"/>
</dbReference>
<evidence type="ECO:0000256" key="2">
    <source>
        <dbReference type="ARBA" id="ARBA00022679"/>
    </source>
</evidence>
<dbReference type="PANTHER" id="PTHR27003:SF330">
    <property type="entry name" value="PROTEIN KINASE DOMAIN-CONTAINING PROTEIN"/>
    <property type="match status" value="1"/>
</dbReference>
<feature type="domain" description="Protein kinase" evidence="7">
    <location>
        <begin position="220"/>
        <end position="419"/>
    </location>
</feature>
<dbReference type="PANTHER" id="PTHR27003">
    <property type="entry name" value="OS07G0166700 PROTEIN"/>
    <property type="match status" value="1"/>
</dbReference>
<dbReference type="Proteomes" id="UP000593573">
    <property type="component" value="Unassembled WGS sequence"/>
</dbReference>
<dbReference type="Gene3D" id="2.60.120.430">
    <property type="entry name" value="Galactose-binding lectin"/>
    <property type="match status" value="1"/>
</dbReference>
<evidence type="ECO:0000256" key="1">
    <source>
        <dbReference type="ARBA" id="ARBA00022527"/>
    </source>
</evidence>
<evidence type="ECO:0000313" key="9">
    <source>
        <dbReference type="Proteomes" id="UP000593573"/>
    </source>
</evidence>
<protein>
    <recommendedName>
        <fullName evidence="7">Protein kinase domain-containing protein</fullName>
    </recommendedName>
</protein>
<sequence>MIIPAAYAAPKEVYTTARISLSREDNITWSLPVDFGFSYLIRLHLYVQKSRNFVDENGMAAHVDVHTNSSSGATHAETSSLIQEMGVPVYRDFIVNLSRKHQGDVFVSVSIQYNRSSVHNVPFLTGFEIFKLSDESNSLAGSNPFKARKVSLSANHFIALIVYYILLTVVGVSIYLALISLQLPLPSSFKWKIRTVTCLPLSKDCPHFTLAEIESATENFSAALLLGSGGLGKVYKGFVNNRNTLTAVAIKRSNPESRQGINEFQTEITILSKLLHCHLVSLIGCCMEANESILVYSFMARGALADHLYKTKESPLPWKKRRCSSRTALSPHVVRKAMYSKEMFGRQESNRPSMGAILCNLELAWRQELKSSLMEANGTHGMTDVNFTPMIDGQQLFPAGNSEPTPGVEFSEIIVPTGR</sequence>
<reference evidence="8 9" key="1">
    <citation type="journal article" date="2019" name="Genome Biol. Evol.">
        <title>Insights into the evolution of the New World diploid cottons (Gossypium, subgenus Houzingenia) based on genome sequencing.</title>
        <authorList>
            <person name="Grover C.E."/>
            <person name="Arick M.A. 2nd"/>
            <person name="Thrash A."/>
            <person name="Conover J.L."/>
            <person name="Sanders W.S."/>
            <person name="Peterson D.G."/>
            <person name="Frelichowski J.E."/>
            <person name="Scheffler J.A."/>
            <person name="Scheffler B.E."/>
            <person name="Wendel J.F."/>
        </authorList>
    </citation>
    <scope>NUCLEOTIDE SEQUENCE [LARGE SCALE GENOMIC DNA]</scope>
    <source>
        <strain evidence="8">57</strain>
        <tissue evidence="8">Leaf</tissue>
    </source>
</reference>
<evidence type="ECO:0000313" key="8">
    <source>
        <dbReference type="EMBL" id="MBA0669764.1"/>
    </source>
</evidence>
<proteinExistence type="predicted"/>
<dbReference type="InterPro" id="IPR001245">
    <property type="entry name" value="Ser-Thr/Tyr_kinase_cat_dom"/>
</dbReference>
<evidence type="ECO:0000259" key="7">
    <source>
        <dbReference type="PROSITE" id="PS50011"/>
    </source>
</evidence>
<dbReference type="OrthoDB" id="1564388at2759"/>
<dbReference type="GO" id="GO:0004714">
    <property type="term" value="F:transmembrane receptor protein tyrosine kinase activity"/>
    <property type="evidence" value="ECO:0007669"/>
    <property type="project" value="InterPro"/>
</dbReference>
<keyword evidence="9" id="KW-1185">Reference proteome</keyword>
<comment type="caution">
    <text evidence="8">The sequence shown here is derived from an EMBL/GenBank/DDBJ whole genome shotgun (WGS) entry which is preliminary data.</text>
</comment>
<dbReference type="Pfam" id="PF07714">
    <property type="entry name" value="PK_Tyr_Ser-Thr"/>
    <property type="match status" value="1"/>
</dbReference>
<dbReference type="InterPro" id="IPR045272">
    <property type="entry name" value="ANXUR1/2-like"/>
</dbReference>
<keyword evidence="1" id="KW-0723">Serine/threonine-protein kinase</keyword>
<keyword evidence="6" id="KW-0812">Transmembrane</keyword>
<dbReference type="GO" id="GO:0005886">
    <property type="term" value="C:plasma membrane"/>
    <property type="evidence" value="ECO:0007669"/>
    <property type="project" value="TreeGrafter"/>
</dbReference>
<evidence type="ECO:0000256" key="3">
    <source>
        <dbReference type="ARBA" id="ARBA00022741"/>
    </source>
</evidence>
<accession>A0A7J8W535</accession>
<dbReference type="InterPro" id="IPR011009">
    <property type="entry name" value="Kinase-like_dom_sf"/>
</dbReference>
<keyword evidence="6" id="KW-1133">Transmembrane helix</keyword>